<dbReference type="EMBL" id="KT324728">
    <property type="protein sequence ID" value="AMB15395.1"/>
    <property type="molecule type" value="Genomic_DNA"/>
</dbReference>
<evidence type="ECO:0000313" key="9">
    <source>
        <dbReference type="EMBL" id="AMB15869.1"/>
    </source>
</evidence>
<evidence type="ECO:0000313" key="7">
    <source>
        <dbReference type="EMBL" id="AMB15632.1"/>
    </source>
</evidence>
<dbReference type="Pfam" id="PF05473">
    <property type="entry name" value="UL45"/>
    <property type="match status" value="1"/>
</dbReference>
<proteinExistence type="predicted"/>
<evidence type="ECO:0000313" key="3">
    <source>
        <dbReference type="EMBL" id="AMB15236.1"/>
    </source>
</evidence>
<reference evidence="10" key="2">
    <citation type="submission" date="2021-06" db="EMBL/GenBank/DDBJ databases">
        <authorList>
            <person name="Kubacki J."/>
            <person name="Bachofen C."/>
        </authorList>
    </citation>
    <scope>NUCLEOTIDE SEQUENCE</scope>
    <source>
        <strain evidence="10">H3_Allg_92_21/CH/2021</strain>
    </source>
</reference>
<sequence length="227" mass="24514">MAGDPTAAMEDYKLLQLETATVDAQAPPLPTKTVPVFAPPLSTPPQPNELVYTKRRRTKRKAKCRCLFFTMGMFALGVLMTTAILVSTFILTVPIGALRTAPCPAETFGLGDECVRPVLLNASSNTRNISGVGAVCEEYSEMAASNGTAGLIMSLLDCLNVGDSESVMNKLNLNDTQLAYCNVPSFAECYTKGFGVCYAARPLSPLGELIYKARQALRLDHIIPFPR</sequence>
<keyword evidence="5" id="KW-0261">Viral envelope protein</keyword>
<evidence type="ECO:0000313" key="8">
    <source>
        <dbReference type="EMBL" id="AMB15711.1"/>
    </source>
</evidence>
<dbReference type="EMBL" id="KT324724">
    <property type="protein sequence ID" value="AMB15078.1"/>
    <property type="molecule type" value="Genomic_DNA"/>
</dbReference>
<keyword evidence="1" id="KW-0472">Membrane</keyword>
<dbReference type="EMBL" id="KT324729">
    <property type="protein sequence ID" value="AMB15474.1"/>
    <property type="molecule type" value="Genomic_DNA"/>
</dbReference>
<evidence type="ECO:0000313" key="4">
    <source>
        <dbReference type="EMBL" id="AMB15315.1"/>
    </source>
</evidence>
<dbReference type="EMBL" id="KT324734">
    <property type="protein sequence ID" value="AMB15869.1"/>
    <property type="molecule type" value="Genomic_DNA"/>
</dbReference>
<dbReference type="EMBL" id="KT324732">
    <property type="protein sequence ID" value="AMB15711.1"/>
    <property type="molecule type" value="Genomic_DNA"/>
</dbReference>
<evidence type="ECO:0000256" key="1">
    <source>
        <dbReference type="SAM" id="Phobius"/>
    </source>
</evidence>
<dbReference type="EMBL" id="KT324731">
    <property type="protein sequence ID" value="AMB15632.1"/>
    <property type="molecule type" value="Genomic_DNA"/>
</dbReference>
<dbReference type="GO" id="GO:0019031">
    <property type="term" value="C:viral envelope"/>
    <property type="evidence" value="ECO:0007669"/>
    <property type="project" value="UniProtKB-KW"/>
</dbReference>
<dbReference type="EMBL" id="KT324727">
    <property type="protein sequence ID" value="AMB15315.1"/>
    <property type="molecule type" value="Genomic_DNA"/>
</dbReference>
<keyword evidence="1" id="KW-0812">Transmembrane</keyword>
<keyword evidence="5" id="KW-0946">Virion</keyword>
<accession>A0A109ZPZ1</accession>
<name>A0A109ZPZ1_9ALPH</name>
<evidence type="ECO:0000313" key="10">
    <source>
        <dbReference type="EMBL" id="QXN54623.1"/>
    </source>
</evidence>
<evidence type="ECO:0000313" key="5">
    <source>
        <dbReference type="EMBL" id="AMB15395.1"/>
    </source>
</evidence>
<dbReference type="EMBL" id="MZ357402">
    <property type="protein sequence ID" value="QXN54623.1"/>
    <property type="molecule type" value="Genomic_DNA"/>
</dbReference>
<evidence type="ECO:0000313" key="6">
    <source>
        <dbReference type="EMBL" id="AMB15474.1"/>
    </source>
</evidence>
<keyword evidence="1" id="KW-1133">Transmembrane helix</keyword>
<reference evidence="5" key="1">
    <citation type="journal article" date="2015" name="J. Gen. Virol.">
        <title>Evidence of widespread natural recombination among field isolates of equine herpesvirus 4 but not among field isolates of equine herpesvirus 1.</title>
        <authorList>
            <person name="Vaz P.K."/>
            <person name="Horsington J."/>
            <person name="Hartley C.A."/>
            <person name="Browning G.F."/>
            <person name="Ficorilli N.P."/>
            <person name="Studdert M.J."/>
            <person name="Gilkerson J.R."/>
            <person name="Devlin J.M."/>
        </authorList>
    </citation>
    <scope>NUCLEOTIDE SEQUENCE</scope>
    <source>
        <strain evidence="7">1029-93</strain>
        <strain evidence="6">1966-02</strain>
        <strain evidence="5">2019-02</strain>
        <strain evidence="4">2222-03</strain>
        <strain evidence="3">3038-07</strain>
        <strain evidence="9">438-77</strain>
        <strain evidence="8">970-90</strain>
        <strain evidence="2">NZA-77</strain>
    </source>
</reference>
<evidence type="ECO:0000313" key="2">
    <source>
        <dbReference type="EMBL" id="AMB15078.1"/>
    </source>
</evidence>
<protein>
    <submittedName>
        <fullName evidence="10">Membrane protein UL45</fullName>
    </submittedName>
    <submittedName>
        <fullName evidence="5">Tegument envelope protein</fullName>
    </submittedName>
</protein>
<feature type="transmembrane region" description="Helical" evidence="1">
    <location>
        <begin position="66"/>
        <end position="91"/>
    </location>
</feature>
<dbReference type="EMBL" id="KT324726">
    <property type="protein sequence ID" value="AMB15236.1"/>
    <property type="molecule type" value="Genomic_DNA"/>
</dbReference>
<organism evidence="5">
    <name type="scientific">Equid alphaherpesvirus 1</name>
    <name type="common">Equine herpesvirus 1</name>
    <dbReference type="NCBI Taxonomy" id="10326"/>
    <lineage>
        <taxon>Viruses</taxon>
        <taxon>Duplodnaviria</taxon>
        <taxon>Heunggongvirae</taxon>
        <taxon>Peploviricota</taxon>
        <taxon>Herviviricetes</taxon>
        <taxon>Herpesvirales</taxon>
        <taxon>Orthoherpesviridae</taxon>
        <taxon>Alphaherpesvirinae</taxon>
        <taxon>Varicellovirus</taxon>
        <taxon>Varicellovirus equidalpha1</taxon>
    </lineage>
</organism>